<dbReference type="OrthoDB" id="5827110at2759"/>
<dbReference type="InParanoid" id="A0A3P7FRI8"/>
<gene>
    <name evidence="2" type="ORF">WBA_LOCUS5231</name>
</gene>
<name>A0A3P7FRI8_WUCBA</name>
<dbReference type="Pfam" id="PF24341">
    <property type="entry name" value="OB_DEPS-1_6th"/>
    <property type="match status" value="1"/>
</dbReference>
<dbReference type="AlphaFoldDB" id="A0A3P7FRI8"/>
<keyword evidence="3" id="KW-1185">Reference proteome</keyword>
<evidence type="ECO:0000313" key="2">
    <source>
        <dbReference type="EMBL" id="VDM11845.1"/>
    </source>
</evidence>
<evidence type="ECO:0000313" key="3">
    <source>
        <dbReference type="Proteomes" id="UP000270924"/>
    </source>
</evidence>
<proteinExistence type="predicted"/>
<organism evidence="2 3">
    <name type="scientific">Wuchereria bancrofti</name>
    <dbReference type="NCBI Taxonomy" id="6293"/>
    <lineage>
        <taxon>Eukaryota</taxon>
        <taxon>Metazoa</taxon>
        <taxon>Ecdysozoa</taxon>
        <taxon>Nematoda</taxon>
        <taxon>Chromadorea</taxon>
        <taxon>Rhabditida</taxon>
        <taxon>Spirurina</taxon>
        <taxon>Spiruromorpha</taxon>
        <taxon>Filarioidea</taxon>
        <taxon>Onchocercidae</taxon>
        <taxon>Wuchereria</taxon>
    </lineage>
</organism>
<dbReference type="InterPro" id="IPR057144">
    <property type="entry name" value="OB_DEPS-1_6th"/>
</dbReference>
<evidence type="ECO:0000259" key="1">
    <source>
        <dbReference type="Pfam" id="PF24341"/>
    </source>
</evidence>
<dbReference type="EMBL" id="UYWW01002490">
    <property type="protein sequence ID" value="VDM11845.1"/>
    <property type="molecule type" value="Genomic_DNA"/>
</dbReference>
<feature type="domain" description="P-granule-associated protein DEPS-1 sixth OB-fold" evidence="1">
    <location>
        <begin position="18"/>
        <end position="61"/>
    </location>
</feature>
<sequence>MTTNPLLVQIHALPTCSGYVFEACGFFEEELSAVKSTVFGFIEIPREKRLLMNPRDKGVTILGYKKIKGIKEYDLYFIRLKLCRLFERFSHSLARLLATILLDAGKDTEEKSLEPLMDEAEQCYVTEKVNLSSFHAEKSKGDNKNFCEFILPCKRIDCEGKQLLQRCFNNRAVVNSLIQASADELLAGIVKLLTAEKYFSDLYQDVMLFISQLIPGIRNPVVLATICLEVKIAMINSYKQNWNHKRNEYQSTYST</sequence>
<accession>A0A3P7FRI8</accession>
<dbReference type="Proteomes" id="UP000270924">
    <property type="component" value="Unassembled WGS sequence"/>
</dbReference>
<reference evidence="2 3" key="1">
    <citation type="submission" date="2018-11" db="EMBL/GenBank/DDBJ databases">
        <authorList>
            <consortium name="Pathogen Informatics"/>
        </authorList>
    </citation>
    <scope>NUCLEOTIDE SEQUENCE [LARGE SCALE GENOMIC DNA]</scope>
</reference>
<protein>
    <recommendedName>
        <fullName evidence="1">p-granule-associated protein DEPS-1 sixth OB-fold domain-containing protein</fullName>
    </recommendedName>
</protein>